<comment type="caution">
    <text evidence="1">The sequence shown here is derived from an EMBL/GenBank/DDBJ whole genome shotgun (WGS) entry which is preliminary data.</text>
</comment>
<dbReference type="EMBL" id="BJOL01000014">
    <property type="protein sequence ID" value="GED58416.1"/>
    <property type="molecule type" value="Genomic_DNA"/>
</dbReference>
<keyword evidence="2" id="KW-1185">Reference proteome</keyword>
<proteinExistence type="predicted"/>
<accession>A0ABQ0T4Z8</accession>
<evidence type="ECO:0000313" key="2">
    <source>
        <dbReference type="Proteomes" id="UP000319498"/>
    </source>
</evidence>
<evidence type="ECO:0000313" key="1">
    <source>
        <dbReference type="EMBL" id="GED58416.1"/>
    </source>
</evidence>
<organism evidence="1 2">
    <name type="scientific">Brevibacillus formosus</name>
    <dbReference type="NCBI Taxonomy" id="54913"/>
    <lineage>
        <taxon>Bacteria</taxon>
        <taxon>Bacillati</taxon>
        <taxon>Bacillota</taxon>
        <taxon>Bacilli</taxon>
        <taxon>Bacillales</taxon>
        <taxon>Paenibacillaceae</taxon>
        <taxon>Brevibacillus</taxon>
    </lineage>
</organism>
<dbReference type="Proteomes" id="UP000319498">
    <property type="component" value="Unassembled WGS sequence"/>
</dbReference>
<name>A0ABQ0T4Z8_9BACL</name>
<sequence length="44" mass="4840">MDALVVRTIHVTIIHLGIVYLPVRTVVAIKVIQTACILQSLTAR</sequence>
<reference evidence="1 2" key="1">
    <citation type="submission" date="2019-06" db="EMBL/GenBank/DDBJ databases">
        <title>Whole genome shotgun sequence of Brevibacillus formosus NBRC 15716.</title>
        <authorList>
            <person name="Hosoyama A."/>
            <person name="Uohara A."/>
            <person name="Ohji S."/>
            <person name="Ichikawa N."/>
        </authorList>
    </citation>
    <scope>NUCLEOTIDE SEQUENCE [LARGE SCALE GENOMIC DNA]</scope>
    <source>
        <strain evidence="1 2">NBRC 15716</strain>
    </source>
</reference>
<protein>
    <submittedName>
        <fullName evidence="1">Uncharacterized protein</fullName>
    </submittedName>
</protein>
<gene>
    <name evidence="1" type="ORF">BFO01nite_25480</name>
</gene>